<comment type="caution">
    <text evidence="1">The sequence shown here is derived from an EMBL/GenBank/DDBJ whole genome shotgun (WGS) entry which is preliminary data.</text>
</comment>
<evidence type="ECO:0000313" key="2">
    <source>
        <dbReference type="Proteomes" id="UP000790709"/>
    </source>
</evidence>
<sequence>MSRINTALTRLLGINTPVISAPMAGASGGKLAGEVSAGGGFGFIGASYRTVQQLQEELLLARSVLQLQNEPTASLPIGAGYIVWQLEKVGKEVLSVALEQRVQAVWFAFGDNIGSWVRYVREYDSQPGRNHKTLVFVQVGSVEDALVAMTDWKVDVIVAQGNEAGGHGFASSPPLLTLVPSILAVVPKNGPLVIAAGGLSGGNHVASILALGAAGVVLGTRFLLTPESQYQDVQKKAIIAAKANSTVRTMTFDRVRGTLGWPEGVDGRALYNDTVKDLDAGVDFQVVKEKFDDGVRREDPDRFLAWAGTGASLMSEIKGAKDIVRELHDDAIANLKAASELISDK</sequence>
<keyword evidence="1" id="KW-0560">Oxidoreductase</keyword>
<organism evidence="1 2">
    <name type="scientific">Leucogyrophana mollusca</name>
    <dbReference type="NCBI Taxonomy" id="85980"/>
    <lineage>
        <taxon>Eukaryota</taxon>
        <taxon>Fungi</taxon>
        <taxon>Dikarya</taxon>
        <taxon>Basidiomycota</taxon>
        <taxon>Agaricomycotina</taxon>
        <taxon>Agaricomycetes</taxon>
        <taxon>Agaricomycetidae</taxon>
        <taxon>Boletales</taxon>
        <taxon>Boletales incertae sedis</taxon>
        <taxon>Leucogyrophana</taxon>
    </lineage>
</organism>
<keyword evidence="2" id="KW-1185">Reference proteome</keyword>
<name>A0ACB8BKP4_9AGAM</name>
<proteinExistence type="predicted"/>
<evidence type="ECO:0000313" key="1">
    <source>
        <dbReference type="EMBL" id="KAH7926395.1"/>
    </source>
</evidence>
<keyword evidence="1" id="KW-0223">Dioxygenase</keyword>
<gene>
    <name evidence="1" type="ORF">BV22DRAFT_1032893</name>
</gene>
<dbReference type="EMBL" id="MU266383">
    <property type="protein sequence ID" value="KAH7926395.1"/>
    <property type="molecule type" value="Genomic_DNA"/>
</dbReference>
<dbReference type="Proteomes" id="UP000790709">
    <property type="component" value="Unassembled WGS sequence"/>
</dbReference>
<protein>
    <submittedName>
        <fullName evidence="1">2-nitropropane dioxygenase</fullName>
    </submittedName>
</protein>
<reference evidence="1" key="1">
    <citation type="journal article" date="2021" name="New Phytol.">
        <title>Evolutionary innovations through gain and loss of genes in the ectomycorrhizal Boletales.</title>
        <authorList>
            <person name="Wu G."/>
            <person name="Miyauchi S."/>
            <person name="Morin E."/>
            <person name="Kuo A."/>
            <person name="Drula E."/>
            <person name="Varga T."/>
            <person name="Kohler A."/>
            <person name="Feng B."/>
            <person name="Cao Y."/>
            <person name="Lipzen A."/>
            <person name="Daum C."/>
            <person name="Hundley H."/>
            <person name="Pangilinan J."/>
            <person name="Johnson J."/>
            <person name="Barry K."/>
            <person name="LaButti K."/>
            <person name="Ng V."/>
            <person name="Ahrendt S."/>
            <person name="Min B."/>
            <person name="Choi I.G."/>
            <person name="Park H."/>
            <person name="Plett J.M."/>
            <person name="Magnuson J."/>
            <person name="Spatafora J.W."/>
            <person name="Nagy L.G."/>
            <person name="Henrissat B."/>
            <person name="Grigoriev I.V."/>
            <person name="Yang Z.L."/>
            <person name="Xu J."/>
            <person name="Martin F.M."/>
        </authorList>
    </citation>
    <scope>NUCLEOTIDE SEQUENCE</scope>
    <source>
        <strain evidence="1">KUC20120723A-06</strain>
    </source>
</reference>
<accession>A0ACB8BKP4</accession>